<reference evidence="2" key="1">
    <citation type="submission" date="2021-04" db="EMBL/GenBank/DDBJ databases">
        <authorList>
            <consortium name="Wellcome Sanger Institute Data Sharing"/>
        </authorList>
    </citation>
    <scope>NUCLEOTIDE SEQUENCE [LARGE SCALE GENOMIC DNA]</scope>
</reference>
<protein>
    <submittedName>
        <fullName evidence="2">Uncharacterized protein</fullName>
    </submittedName>
</protein>
<evidence type="ECO:0000313" key="3">
    <source>
        <dbReference type="Proteomes" id="UP000265040"/>
    </source>
</evidence>
<dbReference type="InParanoid" id="A0A3Q1I5N6"/>
<evidence type="ECO:0000256" key="1">
    <source>
        <dbReference type="SAM" id="Phobius"/>
    </source>
</evidence>
<sequence>TSGNLWLEDSVAHLALTPTMCPVFYFWNLLLEQPRFLCNFEDKMAICCQEVRLVPMPQLVTGVYSKNTAWVHTETSRHRTCER</sequence>
<organism evidence="2 3">
    <name type="scientific">Anabas testudineus</name>
    <name type="common">Climbing perch</name>
    <name type="synonym">Anthias testudineus</name>
    <dbReference type="NCBI Taxonomy" id="64144"/>
    <lineage>
        <taxon>Eukaryota</taxon>
        <taxon>Metazoa</taxon>
        <taxon>Chordata</taxon>
        <taxon>Craniata</taxon>
        <taxon>Vertebrata</taxon>
        <taxon>Euteleostomi</taxon>
        <taxon>Actinopterygii</taxon>
        <taxon>Neopterygii</taxon>
        <taxon>Teleostei</taxon>
        <taxon>Neoteleostei</taxon>
        <taxon>Acanthomorphata</taxon>
        <taxon>Anabantaria</taxon>
        <taxon>Anabantiformes</taxon>
        <taxon>Anabantoidei</taxon>
        <taxon>Anabantidae</taxon>
        <taxon>Anabas</taxon>
    </lineage>
</organism>
<name>A0A3Q1I5N6_ANATE</name>
<keyword evidence="1" id="KW-1133">Transmembrane helix</keyword>
<keyword evidence="1" id="KW-0812">Transmembrane</keyword>
<evidence type="ECO:0000313" key="2">
    <source>
        <dbReference type="Ensembl" id="ENSATEP00000014919.2"/>
    </source>
</evidence>
<dbReference type="Ensembl" id="ENSATET00000015155.2">
    <property type="protein sequence ID" value="ENSATEP00000014919.2"/>
    <property type="gene ID" value="ENSATEG00000010391.2"/>
</dbReference>
<feature type="transmembrane region" description="Helical" evidence="1">
    <location>
        <begin position="12"/>
        <end position="31"/>
    </location>
</feature>
<reference evidence="2" key="2">
    <citation type="submission" date="2025-08" db="UniProtKB">
        <authorList>
            <consortium name="Ensembl"/>
        </authorList>
    </citation>
    <scope>IDENTIFICATION</scope>
</reference>
<keyword evidence="3" id="KW-1185">Reference proteome</keyword>
<dbReference type="AlphaFoldDB" id="A0A3Q1I5N6"/>
<proteinExistence type="predicted"/>
<accession>A0A3Q1I5N6</accession>
<keyword evidence="1" id="KW-0472">Membrane</keyword>
<dbReference type="Proteomes" id="UP000265040">
    <property type="component" value="Chromosome 2"/>
</dbReference>
<reference evidence="2" key="3">
    <citation type="submission" date="2025-09" db="UniProtKB">
        <authorList>
            <consortium name="Ensembl"/>
        </authorList>
    </citation>
    <scope>IDENTIFICATION</scope>
</reference>